<organism evidence="2 3">
    <name type="scientific">Alkalibacter saccharofermentans DSM 14828</name>
    <dbReference type="NCBI Taxonomy" id="1120975"/>
    <lineage>
        <taxon>Bacteria</taxon>
        <taxon>Bacillati</taxon>
        <taxon>Bacillota</taxon>
        <taxon>Clostridia</taxon>
        <taxon>Eubacteriales</taxon>
        <taxon>Eubacteriaceae</taxon>
        <taxon>Alkalibacter</taxon>
    </lineage>
</organism>
<dbReference type="Proteomes" id="UP000184251">
    <property type="component" value="Unassembled WGS sequence"/>
</dbReference>
<evidence type="ECO:0000313" key="3">
    <source>
        <dbReference type="Proteomes" id="UP000184251"/>
    </source>
</evidence>
<sequence>MYFPFLFEPTMLILIPGIIIAAYAQNKVSGTYNRYLRVPSTRGLTGAQTARNMLDANGLYNVNIELVGGKLSDHYDPRKRVLRLSNEVYNGRSVAAVGIAAHEVGHAIQHQEAYAPLKFRNAIFPVVSFASSIAWFLFFIGFLFQAMQLMNIGIIFFAGSVVFNMVTLPVEFNASKRAIAQLSANGLVIREESVGVKKVLDAAALTYVAALLVSLLQLVRLVVLRGSRD</sequence>
<reference evidence="2 3" key="1">
    <citation type="submission" date="2016-11" db="EMBL/GenBank/DDBJ databases">
        <authorList>
            <person name="Jaros S."/>
            <person name="Januszkiewicz K."/>
            <person name="Wedrychowicz H."/>
        </authorList>
    </citation>
    <scope>NUCLEOTIDE SEQUENCE [LARGE SCALE GENOMIC DNA]</scope>
    <source>
        <strain evidence="2 3">DSM 14828</strain>
    </source>
</reference>
<keyword evidence="1" id="KW-0472">Membrane</keyword>
<name>A0A1M4S551_9FIRM</name>
<protein>
    <recommendedName>
        <fullName evidence="4">Zinc metallopeptidase</fullName>
    </recommendedName>
</protein>
<feature type="transmembrane region" description="Helical" evidence="1">
    <location>
        <begin position="199"/>
        <end position="223"/>
    </location>
</feature>
<keyword evidence="1" id="KW-1133">Transmembrane helix</keyword>
<dbReference type="Pfam" id="PF04298">
    <property type="entry name" value="Zn_peptidase_2"/>
    <property type="match status" value="1"/>
</dbReference>
<dbReference type="InterPro" id="IPR007395">
    <property type="entry name" value="Zn_peptidase_2"/>
</dbReference>
<keyword evidence="1" id="KW-0812">Transmembrane</keyword>
<dbReference type="RefSeq" id="WP_073269069.1">
    <property type="nucleotide sequence ID" value="NZ_FQTU01000001.1"/>
</dbReference>
<feature type="transmembrane region" description="Helical" evidence="1">
    <location>
        <begin position="6"/>
        <end position="24"/>
    </location>
</feature>
<dbReference type="OrthoDB" id="9784298at2"/>
<proteinExistence type="predicted"/>
<gene>
    <name evidence="2" type="ORF">SAMN02746064_00059</name>
</gene>
<dbReference type="EMBL" id="FQTU01000001">
    <property type="protein sequence ID" value="SHE27290.1"/>
    <property type="molecule type" value="Genomic_DNA"/>
</dbReference>
<dbReference type="PANTHER" id="PTHR36434">
    <property type="entry name" value="MEMBRANE PROTEASE YUGP-RELATED"/>
    <property type="match status" value="1"/>
</dbReference>
<dbReference type="STRING" id="1120975.SAMN02746064_00059"/>
<dbReference type="AlphaFoldDB" id="A0A1M4S551"/>
<dbReference type="PANTHER" id="PTHR36434:SF1">
    <property type="entry name" value="MEMBRANE PROTEASE YUGP-RELATED"/>
    <property type="match status" value="1"/>
</dbReference>
<keyword evidence="3" id="KW-1185">Reference proteome</keyword>
<evidence type="ECO:0008006" key="4">
    <source>
        <dbReference type="Google" id="ProtNLM"/>
    </source>
</evidence>
<evidence type="ECO:0000256" key="1">
    <source>
        <dbReference type="SAM" id="Phobius"/>
    </source>
</evidence>
<feature type="transmembrane region" description="Helical" evidence="1">
    <location>
        <begin position="150"/>
        <end position="170"/>
    </location>
</feature>
<accession>A0A1M4S551</accession>
<feature type="transmembrane region" description="Helical" evidence="1">
    <location>
        <begin position="122"/>
        <end position="144"/>
    </location>
</feature>
<evidence type="ECO:0000313" key="2">
    <source>
        <dbReference type="EMBL" id="SHE27290.1"/>
    </source>
</evidence>